<proteinExistence type="predicted"/>
<accession>A0A2N9GNW5</accession>
<sequence>MEITKIGRFRVVDHFSTIRFGLVRGRSAGGFGWLKSPSASLSFVGTKLPFQWALRHSTTVDVRWASALGTSSSLSFYQPYL</sequence>
<protein>
    <submittedName>
        <fullName evidence="1">Uncharacterized protein</fullName>
    </submittedName>
</protein>
<organism evidence="1">
    <name type="scientific">Fagus sylvatica</name>
    <name type="common">Beechnut</name>
    <dbReference type="NCBI Taxonomy" id="28930"/>
    <lineage>
        <taxon>Eukaryota</taxon>
        <taxon>Viridiplantae</taxon>
        <taxon>Streptophyta</taxon>
        <taxon>Embryophyta</taxon>
        <taxon>Tracheophyta</taxon>
        <taxon>Spermatophyta</taxon>
        <taxon>Magnoliopsida</taxon>
        <taxon>eudicotyledons</taxon>
        <taxon>Gunneridae</taxon>
        <taxon>Pentapetalae</taxon>
        <taxon>rosids</taxon>
        <taxon>fabids</taxon>
        <taxon>Fagales</taxon>
        <taxon>Fagaceae</taxon>
        <taxon>Fagus</taxon>
    </lineage>
</organism>
<dbReference type="EMBL" id="OIVN01002160">
    <property type="protein sequence ID" value="SPD01119.1"/>
    <property type="molecule type" value="Genomic_DNA"/>
</dbReference>
<dbReference type="AlphaFoldDB" id="A0A2N9GNW5"/>
<evidence type="ECO:0000313" key="1">
    <source>
        <dbReference type="EMBL" id="SPD01119.1"/>
    </source>
</evidence>
<reference evidence="1" key="1">
    <citation type="submission" date="2018-02" db="EMBL/GenBank/DDBJ databases">
        <authorList>
            <person name="Cohen D.B."/>
            <person name="Kent A.D."/>
        </authorList>
    </citation>
    <scope>NUCLEOTIDE SEQUENCE</scope>
</reference>
<name>A0A2N9GNW5_FAGSY</name>
<gene>
    <name evidence="1" type="ORF">FSB_LOCUS29001</name>
</gene>